<keyword evidence="3" id="KW-1185">Reference proteome</keyword>
<dbReference type="STRING" id="1448318.A0A319EM06"/>
<sequence length="660" mass="75094">MEVYEYYALDLGGPSARLLLLQSGEASDELECTLVQAWFDGSQALSYEALSYAWGNPFKSHHIRVNGKHIPITENLFSALQHLRLSTETRILWVDAVCINQNDTRERGHQVQQMKNIYSQAERVIFWLGPGTYETTVILDSLYELEKASHQHVASRNWKLTDERWRYLWSFIQEGLRSRYPDLVKHQKAGMKMLLDQSWFKRIWIVQEVANARSALVSSGSRSVSVHFFVLGPLLTEVEPQPHCQAILDIMPGSARNHSWCSQKRDLYTLLCNFKQSEASDSRDMIYGLLGIASDIQGSKGLQADYNKTEEEVVADAFSFLYGDLFPNTFPEMSKFLDNLYSLNVQYLMAAAKVYNFDSGLGRLERETEVMITNNILIGAAARKLAHERADGTTSQLSTEGVDWRRRSETVVNYLIQHHANCFIITDALVETLAKLYGATTMALLMEKRRGEITLTQKILYAAAEHLSIVDAEAEHRSDYGKELIELVEYILDHSPDHTTIVLDSVFFMKLALNSSARLMSQFLDKKNGDGITIFPGTLARAACNKKDGRRMMELFLLLLQQQHGHIKIDQRVVTAAAGNKYQGKAVMEVLLEQRGNEVEITWPILEKAIQNNTDGLAIMNLLVEKRRSDISRFEDNIRTKLSQSHTTNERAIIELLDQQ</sequence>
<reference evidence="2 3" key="1">
    <citation type="submission" date="2018-02" db="EMBL/GenBank/DDBJ databases">
        <title>The genomes of Aspergillus section Nigri reveals drivers in fungal speciation.</title>
        <authorList>
            <consortium name="DOE Joint Genome Institute"/>
            <person name="Vesth T.C."/>
            <person name="Nybo J."/>
            <person name="Theobald S."/>
            <person name="Brandl J."/>
            <person name="Frisvad J.C."/>
            <person name="Nielsen K.F."/>
            <person name="Lyhne E.K."/>
            <person name="Kogle M.E."/>
            <person name="Kuo A."/>
            <person name="Riley R."/>
            <person name="Clum A."/>
            <person name="Nolan M."/>
            <person name="Lipzen A."/>
            <person name="Salamov A."/>
            <person name="Henrissat B."/>
            <person name="Wiebenga A."/>
            <person name="De vries R.P."/>
            <person name="Grigoriev I.V."/>
            <person name="Mortensen U.H."/>
            <person name="Andersen M.R."/>
            <person name="Baker S.E."/>
        </authorList>
    </citation>
    <scope>NUCLEOTIDE SEQUENCE [LARGE SCALE GENOMIC DNA]</scope>
    <source>
        <strain evidence="2 3">CBS 121057</strain>
    </source>
</reference>
<dbReference type="Pfam" id="PF23397">
    <property type="entry name" value="DUF7104"/>
    <property type="match status" value="3"/>
</dbReference>
<dbReference type="PANTHER" id="PTHR24148">
    <property type="entry name" value="ANKYRIN REPEAT DOMAIN-CONTAINING PROTEIN 39 HOMOLOG-RELATED"/>
    <property type="match status" value="1"/>
</dbReference>
<name>A0A319EM06_ASPSB</name>
<dbReference type="EMBL" id="KZ826320">
    <property type="protein sequence ID" value="PYI10710.1"/>
    <property type="molecule type" value="Genomic_DNA"/>
</dbReference>
<dbReference type="InterPro" id="IPR010730">
    <property type="entry name" value="HET"/>
</dbReference>
<dbReference type="InterPro" id="IPR055530">
    <property type="entry name" value="DUF7104"/>
</dbReference>
<dbReference type="PANTHER" id="PTHR24148:SF73">
    <property type="entry name" value="HET DOMAIN PROTEIN (AFU_ORTHOLOGUE AFUA_8G01020)"/>
    <property type="match status" value="1"/>
</dbReference>
<organism evidence="2 3">
    <name type="scientific">Aspergillus sclerotiicarbonarius (strain CBS 121057 / IBT 28362)</name>
    <dbReference type="NCBI Taxonomy" id="1448318"/>
    <lineage>
        <taxon>Eukaryota</taxon>
        <taxon>Fungi</taxon>
        <taxon>Dikarya</taxon>
        <taxon>Ascomycota</taxon>
        <taxon>Pezizomycotina</taxon>
        <taxon>Eurotiomycetes</taxon>
        <taxon>Eurotiomycetidae</taxon>
        <taxon>Eurotiales</taxon>
        <taxon>Aspergillaceae</taxon>
        <taxon>Aspergillus</taxon>
        <taxon>Aspergillus subgen. Circumdati</taxon>
    </lineage>
</organism>
<protein>
    <submittedName>
        <fullName evidence="2">HET-domain-containing protein</fullName>
    </submittedName>
</protein>
<feature type="domain" description="Heterokaryon incompatibility" evidence="1">
    <location>
        <begin position="47"/>
        <end position="208"/>
    </location>
</feature>
<dbReference type="Gene3D" id="1.20.5.340">
    <property type="match status" value="1"/>
</dbReference>
<dbReference type="InterPro" id="IPR052895">
    <property type="entry name" value="HetReg/Transcr_Mod"/>
</dbReference>
<evidence type="ECO:0000313" key="3">
    <source>
        <dbReference type="Proteomes" id="UP000248423"/>
    </source>
</evidence>
<dbReference type="Proteomes" id="UP000248423">
    <property type="component" value="Unassembled WGS sequence"/>
</dbReference>
<proteinExistence type="predicted"/>
<evidence type="ECO:0000313" key="2">
    <source>
        <dbReference type="EMBL" id="PYI10710.1"/>
    </source>
</evidence>
<accession>A0A319EM06</accession>
<dbReference type="VEuPathDB" id="FungiDB:BO78DRAFT_305066"/>
<dbReference type="OrthoDB" id="2157530at2759"/>
<evidence type="ECO:0000259" key="1">
    <source>
        <dbReference type="Pfam" id="PF06985"/>
    </source>
</evidence>
<gene>
    <name evidence="2" type="ORF">BO78DRAFT_305066</name>
</gene>
<dbReference type="AlphaFoldDB" id="A0A319EM06"/>
<dbReference type="Pfam" id="PF06985">
    <property type="entry name" value="HET"/>
    <property type="match status" value="1"/>
</dbReference>